<accession>A0ABW5E3U4</accession>
<feature type="signal peptide" evidence="1">
    <location>
        <begin position="1"/>
        <end position="20"/>
    </location>
</feature>
<dbReference type="InterPro" id="IPR046235">
    <property type="entry name" value="DUF6268"/>
</dbReference>
<evidence type="ECO:0000313" key="4">
    <source>
        <dbReference type="Proteomes" id="UP001597297"/>
    </source>
</evidence>
<dbReference type="EMBL" id="JBHUJC010000026">
    <property type="protein sequence ID" value="MFD2276658.1"/>
    <property type="molecule type" value="Genomic_DNA"/>
</dbReference>
<feature type="domain" description="DUF6268" evidence="2">
    <location>
        <begin position="114"/>
        <end position="319"/>
    </location>
</feature>
<dbReference type="Pfam" id="PF19783">
    <property type="entry name" value="DUF6268"/>
    <property type="match status" value="1"/>
</dbReference>
<name>A0ABW5E3U4_9BACT</name>
<keyword evidence="4" id="KW-1185">Reference proteome</keyword>
<dbReference type="RefSeq" id="WP_377094606.1">
    <property type="nucleotide sequence ID" value="NZ_JBHSJM010000001.1"/>
</dbReference>
<organism evidence="3 4">
    <name type="scientific">Rubritalea spongiae</name>
    <dbReference type="NCBI Taxonomy" id="430797"/>
    <lineage>
        <taxon>Bacteria</taxon>
        <taxon>Pseudomonadati</taxon>
        <taxon>Verrucomicrobiota</taxon>
        <taxon>Verrucomicrobiia</taxon>
        <taxon>Verrucomicrobiales</taxon>
        <taxon>Rubritaleaceae</taxon>
        <taxon>Rubritalea</taxon>
    </lineage>
</organism>
<feature type="chain" id="PRO_5047344816" evidence="1">
    <location>
        <begin position="21"/>
        <end position="324"/>
    </location>
</feature>
<comment type="caution">
    <text evidence="3">The sequence shown here is derived from an EMBL/GenBank/DDBJ whole genome shotgun (WGS) entry which is preliminary data.</text>
</comment>
<keyword evidence="1" id="KW-0732">Signal</keyword>
<evidence type="ECO:0000313" key="3">
    <source>
        <dbReference type="EMBL" id="MFD2276658.1"/>
    </source>
</evidence>
<sequence>MKKTLCLLFGAFFGHTAAQAGSTPDALIDEATGTEITTEPDGLYLGDPHLEFFTRSQSITTRLPGYFVGFTGYQHQFEADFDDMDGDVSSNEFALFSPILPLNYGDWHLLSFFYYTNTQFENSGMPLLPDSSLHSLSVPIAVLKEHGDRWISGAFVMPSWNGDFEASDNDAIAAGAGVGYVFTPDFRFLLGAYYSHNYGNDFFIPAIQLIYRPCTDVEAYILGPIAGVSYSVNDDFFIGTSVRFSSPTWKIEADDAGPERTVNSSRINLALRAEHRLYKNFWGSVDFGYTFGREIKIEDLDNNTLQETDVKPGPFLGLAINYRY</sequence>
<evidence type="ECO:0000256" key="1">
    <source>
        <dbReference type="SAM" id="SignalP"/>
    </source>
</evidence>
<dbReference type="Proteomes" id="UP001597297">
    <property type="component" value="Unassembled WGS sequence"/>
</dbReference>
<gene>
    <name evidence="3" type="ORF">ACFSQZ_09285</name>
</gene>
<evidence type="ECO:0000259" key="2">
    <source>
        <dbReference type="Pfam" id="PF19783"/>
    </source>
</evidence>
<protein>
    <submittedName>
        <fullName evidence="3">DUF6268 family outer membrane beta-barrel protein</fullName>
    </submittedName>
</protein>
<proteinExistence type="predicted"/>
<reference evidence="4" key="1">
    <citation type="journal article" date="2019" name="Int. J. Syst. Evol. Microbiol.">
        <title>The Global Catalogue of Microorganisms (GCM) 10K type strain sequencing project: providing services to taxonomists for standard genome sequencing and annotation.</title>
        <authorList>
            <consortium name="The Broad Institute Genomics Platform"/>
            <consortium name="The Broad Institute Genome Sequencing Center for Infectious Disease"/>
            <person name="Wu L."/>
            <person name="Ma J."/>
        </authorList>
    </citation>
    <scope>NUCLEOTIDE SEQUENCE [LARGE SCALE GENOMIC DNA]</scope>
    <source>
        <strain evidence="4">JCM 16545</strain>
    </source>
</reference>